<dbReference type="OMA" id="WRAEGHI"/>
<name>A0A0V0QN44_PSEPJ</name>
<dbReference type="InterPro" id="IPR015797">
    <property type="entry name" value="NUDIX_hydrolase-like_dom_sf"/>
</dbReference>
<evidence type="ECO:0000256" key="1">
    <source>
        <dbReference type="ARBA" id="ARBA00005582"/>
    </source>
</evidence>
<dbReference type="PROSITE" id="PS00893">
    <property type="entry name" value="NUDIX_BOX"/>
    <property type="match status" value="1"/>
</dbReference>
<dbReference type="EMBL" id="LDAU01000127">
    <property type="protein sequence ID" value="KRX03694.1"/>
    <property type="molecule type" value="Genomic_DNA"/>
</dbReference>
<dbReference type="InterPro" id="IPR040618">
    <property type="entry name" value="Pre-Nudix"/>
</dbReference>
<dbReference type="InParanoid" id="A0A0V0QN44"/>
<dbReference type="PANTHER" id="PTHR13994">
    <property type="entry name" value="NUDIX HYDROLASE RELATED"/>
    <property type="match status" value="1"/>
</dbReference>
<organism evidence="5 6">
    <name type="scientific">Pseudocohnilembus persalinus</name>
    <name type="common">Ciliate</name>
    <dbReference type="NCBI Taxonomy" id="266149"/>
    <lineage>
        <taxon>Eukaryota</taxon>
        <taxon>Sar</taxon>
        <taxon>Alveolata</taxon>
        <taxon>Ciliophora</taxon>
        <taxon>Intramacronucleata</taxon>
        <taxon>Oligohymenophorea</taxon>
        <taxon>Scuticociliatia</taxon>
        <taxon>Philasterida</taxon>
        <taxon>Pseudocohnilembidae</taxon>
        <taxon>Pseudocohnilembus</taxon>
    </lineage>
</organism>
<gene>
    <name evidence="5" type="ORF">PPERSA_03655</name>
</gene>
<dbReference type="GO" id="GO:0051287">
    <property type="term" value="F:NAD binding"/>
    <property type="evidence" value="ECO:0007669"/>
    <property type="project" value="TreeGrafter"/>
</dbReference>
<evidence type="ECO:0000259" key="4">
    <source>
        <dbReference type="PROSITE" id="PS51462"/>
    </source>
</evidence>
<dbReference type="Pfam" id="PF00293">
    <property type="entry name" value="NUDIX"/>
    <property type="match status" value="1"/>
</dbReference>
<dbReference type="GO" id="GO:0035529">
    <property type="term" value="F:NADH pyrophosphatase activity"/>
    <property type="evidence" value="ECO:0007669"/>
    <property type="project" value="TreeGrafter"/>
</dbReference>
<evidence type="ECO:0000256" key="3">
    <source>
        <dbReference type="RuleBase" id="RU003476"/>
    </source>
</evidence>
<keyword evidence="6" id="KW-1185">Reference proteome</keyword>
<keyword evidence="2 3" id="KW-0378">Hydrolase</keyword>
<evidence type="ECO:0000313" key="6">
    <source>
        <dbReference type="Proteomes" id="UP000054937"/>
    </source>
</evidence>
<comment type="similarity">
    <text evidence="1 3">Belongs to the Nudix hydrolase family.</text>
</comment>
<dbReference type="SUPFAM" id="SSF55811">
    <property type="entry name" value="Nudix"/>
    <property type="match status" value="1"/>
</dbReference>
<accession>A0A0V0QN44</accession>
<dbReference type="GO" id="GO:0047631">
    <property type="term" value="F:ADP-ribose diphosphatase activity"/>
    <property type="evidence" value="ECO:0007669"/>
    <property type="project" value="TreeGrafter"/>
</dbReference>
<dbReference type="InterPro" id="IPR020084">
    <property type="entry name" value="NUDIX_hydrolase_CS"/>
</dbReference>
<dbReference type="Gene3D" id="3.90.79.10">
    <property type="entry name" value="Nucleoside Triphosphate Pyrophosphohydrolase"/>
    <property type="match status" value="1"/>
</dbReference>
<dbReference type="PANTHER" id="PTHR13994:SF13">
    <property type="entry name" value="FI03680P"/>
    <property type="match status" value="1"/>
</dbReference>
<dbReference type="Pfam" id="PF18290">
    <property type="entry name" value="Nudix_hydro"/>
    <property type="match status" value="1"/>
</dbReference>
<evidence type="ECO:0000313" key="5">
    <source>
        <dbReference type="EMBL" id="KRX03694.1"/>
    </source>
</evidence>
<dbReference type="InterPro" id="IPR020476">
    <property type="entry name" value="Nudix_hydrolase"/>
</dbReference>
<dbReference type="PRINTS" id="PR01356">
    <property type="entry name" value="GFGPROTEIN"/>
</dbReference>
<reference evidence="5 6" key="1">
    <citation type="journal article" date="2015" name="Sci. Rep.">
        <title>Genome of the facultative scuticociliatosis pathogen Pseudocohnilembus persalinus provides insight into its virulence through horizontal gene transfer.</title>
        <authorList>
            <person name="Xiong J."/>
            <person name="Wang G."/>
            <person name="Cheng J."/>
            <person name="Tian M."/>
            <person name="Pan X."/>
            <person name="Warren A."/>
            <person name="Jiang C."/>
            <person name="Yuan D."/>
            <person name="Miao W."/>
        </authorList>
    </citation>
    <scope>NUCLEOTIDE SEQUENCE [LARGE SCALE GENOMIC DNA]</scope>
    <source>
        <strain evidence="5">36N120E</strain>
    </source>
</reference>
<evidence type="ECO:0000256" key="2">
    <source>
        <dbReference type="ARBA" id="ARBA00022801"/>
    </source>
</evidence>
<dbReference type="PROSITE" id="PS51462">
    <property type="entry name" value="NUDIX"/>
    <property type="match status" value="1"/>
</dbReference>
<protein>
    <submittedName>
        <fullName evidence="5">NUDIX hydrolase domain protein</fullName>
    </submittedName>
</protein>
<comment type="caution">
    <text evidence="5">The sequence shown here is derived from an EMBL/GenBank/DDBJ whole genome shotgun (WGS) entry which is preliminary data.</text>
</comment>
<dbReference type="PRINTS" id="PR00502">
    <property type="entry name" value="NUDIXFAMILY"/>
</dbReference>
<dbReference type="OrthoDB" id="276276at2759"/>
<feature type="domain" description="Nudix hydrolase" evidence="4">
    <location>
        <begin position="66"/>
        <end position="204"/>
    </location>
</feature>
<dbReference type="InterPro" id="IPR000086">
    <property type="entry name" value="NUDIX_hydrolase_dom"/>
</dbReference>
<sequence>MEKTINHYQKEEIKKAIWIKFDTNQLYLAQEALKMGFKLHHSKNNYLMTYLWLDKERTDNIPGYTTHMVGAGGIVIDNQERLLLLRENSGNRKDKWNIPMGRVDLGENFSQAAVREVQEEAGLETEFFDLLCFRELQAWYFEQPDLFFACLLKPTEKAIKELEQNNYQLNYDQHEISGFQWVPLNELKQFAEDPKNNVARPMQYYLLRYLNALYTDGYKFYKDKIFDFNRLKTKTGSNYEMYYPNLLANKEDLWKDIKQ</sequence>
<proteinExistence type="inferred from homology"/>
<dbReference type="Proteomes" id="UP000054937">
    <property type="component" value="Unassembled WGS sequence"/>
</dbReference>
<dbReference type="Gene3D" id="3.40.630.30">
    <property type="match status" value="1"/>
</dbReference>
<dbReference type="InterPro" id="IPR003293">
    <property type="entry name" value="Nudix_hydrolase6-like"/>
</dbReference>
<dbReference type="AlphaFoldDB" id="A0A0V0QN44"/>